<proteinExistence type="predicted"/>
<organism evidence="1">
    <name type="scientific">human gut metagenome</name>
    <dbReference type="NCBI Taxonomy" id="408170"/>
    <lineage>
        <taxon>unclassified sequences</taxon>
        <taxon>metagenomes</taxon>
        <taxon>organismal metagenomes</taxon>
    </lineage>
</organism>
<protein>
    <submittedName>
        <fullName evidence="1">Uncharacterized protein</fullName>
    </submittedName>
</protein>
<name>K1T260_9ZZZZ</name>
<reference evidence="1" key="1">
    <citation type="journal article" date="2013" name="Environ. Microbiol.">
        <title>Microbiota from the distal guts of lean and obese adolescents exhibit partial functional redundancy besides clear differences in community structure.</title>
        <authorList>
            <person name="Ferrer M."/>
            <person name="Ruiz A."/>
            <person name="Lanza F."/>
            <person name="Haange S.B."/>
            <person name="Oberbach A."/>
            <person name="Till H."/>
            <person name="Bargiela R."/>
            <person name="Campoy C."/>
            <person name="Segura M.T."/>
            <person name="Richter M."/>
            <person name="von Bergen M."/>
            <person name="Seifert J."/>
            <person name="Suarez A."/>
        </authorList>
    </citation>
    <scope>NUCLEOTIDE SEQUENCE</scope>
</reference>
<evidence type="ECO:0000313" key="1">
    <source>
        <dbReference type="EMBL" id="EKC66987.1"/>
    </source>
</evidence>
<sequence>MYIGKIDALLYDVLVYIESDCTKILPSLQDGTIQTTIEELNKLTQSPDNFKQDTSTKVGPSYYDMKKTFKYISKKMSGNVKHIEKFRDSLNKEGSISDDKIFTDVKKLLNAIIKFYQVIYKIFSEPNKHLAKHKPVDRPAKPSLTSAFYEALESGNVRRIRIMMKDSLLV</sequence>
<accession>K1T260</accession>
<dbReference type="AlphaFoldDB" id="K1T260"/>
<gene>
    <name evidence="1" type="ORF">LEA_09531</name>
</gene>
<comment type="caution">
    <text evidence="1">The sequence shown here is derived from an EMBL/GenBank/DDBJ whole genome shotgun (WGS) entry which is preliminary data.</text>
</comment>
<dbReference type="EMBL" id="AJWY01006391">
    <property type="protein sequence ID" value="EKC66987.1"/>
    <property type="molecule type" value="Genomic_DNA"/>
</dbReference>
<feature type="non-terminal residue" evidence="1">
    <location>
        <position position="170"/>
    </location>
</feature>